<gene>
    <name evidence="2" type="ORF">DY000_02016253</name>
</gene>
<organism evidence="2 3">
    <name type="scientific">Brassica cretica</name>
    <name type="common">Mustard</name>
    <dbReference type="NCBI Taxonomy" id="69181"/>
    <lineage>
        <taxon>Eukaryota</taxon>
        <taxon>Viridiplantae</taxon>
        <taxon>Streptophyta</taxon>
        <taxon>Embryophyta</taxon>
        <taxon>Tracheophyta</taxon>
        <taxon>Spermatophyta</taxon>
        <taxon>Magnoliopsida</taxon>
        <taxon>eudicotyledons</taxon>
        <taxon>Gunneridae</taxon>
        <taxon>Pentapetalae</taxon>
        <taxon>rosids</taxon>
        <taxon>malvids</taxon>
        <taxon>Brassicales</taxon>
        <taxon>Brassicaceae</taxon>
        <taxon>Brassiceae</taxon>
        <taxon>Brassica</taxon>
    </lineage>
</organism>
<evidence type="ECO:0008006" key="4">
    <source>
        <dbReference type="Google" id="ProtNLM"/>
    </source>
</evidence>
<feature type="compositionally biased region" description="Polar residues" evidence="1">
    <location>
        <begin position="1"/>
        <end position="11"/>
    </location>
</feature>
<protein>
    <recommendedName>
        <fullName evidence="4">DUF4005 domain-containing protein</fullName>
    </recommendedName>
</protein>
<comment type="caution">
    <text evidence="2">The sequence shown here is derived from an EMBL/GenBank/DDBJ whole genome shotgun (WGS) entry which is preliminary data.</text>
</comment>
<proteinExistence type="predicted"/>
<feature type="region of interest" description="Disordered" evidence="1">
    <location>
        <begin position="1"/>
        <end position="36"/>
    </location>
</feature>
<evidence type="ECO:0000313" key="2">
    <source>
        <dbReference type="EMBL" id="KAF3566583.1"/>
    </source>
</evidence>
<dbReference type="Proteomes" id="UP000266723">
    <property type="component" value="Unassembled WGS sequence"/>
</dbReference>
<name>A0ABQ7D535_BRACR</name>
<reference evidence="2 3" key="1">
    <citation type="journal article" date="2020" name="BMC Genomics">
        <title>Intraspecific diversification of the crop wild relative Brassica cretica Lam. using demographic model selection.</title>
        <authorList>
            <person name="Kioukis A."/>
            <person name="Michalopoulou V.A."/>
            <person name="Briers L."/>
            <person name="Pirintsos S."/>
            <person name="Studholme D.J."/>
            <person name="Pavlidis P."/>
            <person name="Sarris P.F."/>
        </authorList>
    </citation>
    <scope>NUCLEOTIDE SEQUENCE [LARGE SCALE GENOMIC DNA]</scope>
    <source>
        <strain evidence="3">cv. PFS-1207/04</strain>
    </source>
</reference>
<evidence type="ECO:0000313" key="3">
    <source>
        <dbReference type="Proteomes" id="UP000266723"/>
    </source>
</evidence>
<sequence length="190" mass="19751">MLSASGTSPQEGTGDEKGSVKGQRGLGRPSTSEDGNIGNLGFIFLNKKRAHSTNNQTSASLQICAYASSLQASSSAIIRAPGSAVSKMPSEAQSFSIFDKISAVQKIAPGPGYCPSSMTKSSNKGQTVGEKYSGIEFLQTPGRTPASGSPLGGTPSPRNKILRPGTASHPPGKGRLPIRRTFHISEYGRV</sequence>
<keyword evidence="3" id="KW-1185">Reference proteome</keyword>
<accession>A0ABQ7D535</accession>
<dbReference type="EMBL" id="QGKV02000759">
    <property type="protein sequence ID" value="KAF3566583.1"/>
    <property type="molecule type" value="Genomic_DNA"/>
</dbReference>
<evidence type="ECO:0000256" key="1">
    <source>
        <dbReference type="SAM" id="MobiDB-lite"/>
    </source>
</evidence>
<feature type="region of interest" description="Disordered" evidence="1">
    <location>
        <begin position="138"/>
        <end position="179"/>
    </location>
</feature>